<dbReference type="EMBL" id="BGZN01000040">
    <property type="protein sequence ID" value="GBR74322.1"/>
    <property type="molecule type" value="Genomic_DNA"/>
</dbReference>
<accession>A0A388TBZ9</accession>
<protein>
    <submittedName>
        <fullName evidence="1">Uncharacterized protein</fullName>
    </submittedName>
</protein>
<reference evidence="1 2" key="1">
    <citation type="journal article" date="2019" name="ISME J.">
        <title>Genome analyses of uncultured TG2/ZB3 bacteria in 'Margulisbacteria' specifically attached to ectosymbiotic spirochetes of protists in the termite gut.</title>
        <authorList>
            <person name="Utami Y.D."/>
            <person name="Kuwahara H."/>
            <person name="Igai K."/>
            <person name="Murakami T."/>
            <person name="Sugaya K."/>
            <person name="Morikawa T."/>
            <person name="Nagura Y."/>
            <person name="Yuki M."/>
            <person name="Deevong P."/>
            <person name="Inoue T."/>
            <person name="Kihara K."/>
            <person name="Lo N."/>
            <person name="Yamada A."/>
            <person name="Ohkuma M."/>
            <person name="Hongoh Y."/>
        </authorList>
    </citation>
    <scope>NUCLEOTIDE SEQUENCE [LARGE SCALE GENOMIC DNA]</scope>
    <source>
        <strain evidence="1">NkOx7-01</strain>
    </source>
</reference>
<proteinExistence type="predicted"/>
<organism evidence="1 2">
    <name type="scientific">Termititenax aidoneus</name>
    <dbReference type="NCBI Taxonomy" id="2218524"/>
    <lineage>
        <taxon>Bacteria</taxon>
        <taxon>Bacillati</taxon>
        <taxon>Candidatus Margulisiibacteriota</taxon>
        <taxon>Candidatus Termititenacia</taxon>
        <taxon>Candidatus Termititenacales</taxon>
        <taxon>Candidatus Termititenacaceae</taxon>
        <taxon>Candidatus Termititenax</taxon>
    </lineage>
</organism>
<dbReference type="Proteomes" id="UP000269352">
    <property type="component" value="Unassembled WGS sequence"/>
</dbReference>
<dbReference type="AlphaFoldDB" id="A0A388TBZ9"/>
<keyword evidence="2" id="KW-1185">Reference proteome</keyword>
<evidence type="ECO:0000313" key="2">
    <source>
        <dbReference type="Proteomes" id="UP000269352"/>
    </source>
</evidence>
<evidence type="ECO:0000313" key="1">
    <source>
        <dbReference type="EMBL" id="GBR74322.1"/>
    </source>
</evidence>
<sequence length="84" mass="9673">MKKTNTSVILSEKFQQSMRHMNMYEHLAKKDESCYKGSVKSLDSELYILQDEKGNDVCGLLDQKSFMEALLETDVAHLWTVAKN</sequence>
<comment type="caution">
    <text evidence="1">The sequence shown here is derived from an EMBL/GenBank/DDBJ whole genome shotgun (WGS) entry which is preliminary data.</text>
</comment>
<gene>
    <name evidence="1" type="ORF">NO1_1519</name>
</gene>
<name>A0A388TBZ9_TERA1</name>